<evidence type="ECO:0000256" key="2">
    <source>
        <dbReference type="ARBA" id="ARBA00005369"/>
    </source>
</evidence>
<dbReference type="CDD" id="cd02440">
    <property type="entry name" value="AdoMet_MTases"/>
    <property type="match status" value="1"/>
</dbReference>
<dbReference type="EMBL" id="UINC01006822">
    <property type="protein sequence ID" value="SVA29855.1"/>
    <property type="molecule type" value="Genomic_DNA"/>
</dbReference>
<dbReference type="FunFam" id="3.40.50.150:FF:000010">
    <property type="entry name" value="Protein-L-isoaspartate O-methyltransferase"/>
    <property type="match status" value="1"/>
</dbReference>
<keyword evidence="6" id="KW-0808">Transferase</keyword>
<dbReference type="Pfam" id="PF01135">
    <property type="entry name" value="PCMT"/>
    <property type="match status" value="1"/>
</dbReference>
<protein>
    <recommendedName>
        <fullName evidence="3">protein-L-isoaspartate(D-aspartate) O-methyltransferase</fullName>
        <ecNumber evidence="3">2.1.1.77</ecNumber>
    </recommendedName>
</protein>
<dbReference type="HAMAP" id="MF_00090">
    <property type="entry name" value="PIMT"/>
    <property type="match status" value="1"/>
</dbReference>
<dbReference type="PROSITE" id="PS01279">
    <property type="entry name" value="PCMT"/>
    <property type="match status" value="1"/>
</dbReference>
<evidence type="ECO:0000256" key="1">
    <source>
        <dbReference type="ARBA" id="ARBA00004496"/>
    </source>
</evidence>
<dbReference type="PANTHER" id="PTHR11579">
    <property type="entry name" value="PROTEIN-L-ISOASPARTATE O-METHYLTRANSFERASE"/>
    <property type="match status" value="1"/>
</dbReference>
<evidence type="ECO:0000256" key="7">
    <source>
        <dbReference type="ARBA" id="ARBA00022691"/>
    </source>
</evidence>
<comment type="subcellular location">
    <subcellularLocation>
        <location evidence="1">Cytoplasm</location>
    </subcellularLocation>
</comment>
<evidence type="ECO:0000256" key="3">
    <source>
        <dbReference type="ARBA" id="ARBA00011890"/>
    </source>
</evidence>
<comment type="similarity">
    <text evidence="2">Belongs to the methyltransferase superfamily. L-isoaspartyl/D-aspartyl protein methyltransferase family.</text>
</comment>
<keyword evidence="4" id="KW-0963">Cytoplasm</keyword>
<dbReference type="GO" id="GO:0032259">
    <property type="term" value="P:methylation"/>
    <property type="evidence" value="ECO:0007669"/>
    <property type="project" value="UniProtKB-KW"/>
</dbReference>
<evidence type="ECO:0000256" key="6">
    <source>
        <dbReference type="ARBA" id="ARBA00022679"/>
    </source>
</evidence>
<reference evidence="8" key="1">
    <citation type="submission" date="2018-05" db="EMBL/GenBank/DDBJ databases">
        <authorList>
            <person name="Lanie J.A."/>
            <person name="Ng W.-L."/>
            <person name="Kazmierczak K.M."/>
            <person name="Andrzejewski T.M."/>
            <person name="Davidsen T.M."/>
            <person name="Wayne K.J."/>
            <person name="Tettelin H."/>
            <person name="Glass J.I."/>
            <person name="Rusch D."/>
            <person name="Podicherti R."/>
            <person name="Tsui H.-C.T."/>
            <person name="Winkler M.E."/>
        </authorList>
    </citation>
    <scope>NUCLEOTIDE SEQUENCE</scope>
</reference>
<dbReference type="SUPFAM" id="SSF53335">
    <property type="entry name" value="S-adenosyl-L-methionine-dependent methyltransferases"/>
    <property type="match status" value="1"/>
</dbReference>
<dbReference type="PANTHER" id="PTHR11579:SF0">
    <property type="entry name" value="PROTEIN-L-ISOASPARTATE(D-ASPARTATE) O-METHYLTRANSFERASE"/>
    <property type="match status" value="1"/>
</dbReference>
<dbReference type="EC" id="2.1.1.77" evidence="3"/>
<dbReference type="AlphaFoldDB" id="A0A381UNW6"/>
<dbReference type="NCBIfam" id="NF001453">
    <property type="entry name" value="PRK00312.1"/>
    <property type="match status" value="1"/>
</dbReference>
<accession>A0A381UNW6</accession>
<dbReference type="InterPro" id="IPR029063">
    <property type="entry name" value="SAM-dependent_MTases_sf"/>
</dbReference>
<evidence type="ECO:0000256" key="4">
    <source>
        <dbReference type="ARBA" id="ARBA00022490"/>
    </source>
</evidence>
<proteinExistence type="inferred from homology"/>
<gene>
    <name evidence="8" type="ORF">METZ01_LOCUS82709</name>
</gene>
<evidence type="ECO:0000313" key="8">
    <source>
        <dbReference type="EMBL" id="SVA29855.1"/>
    </source>
</evidence>
<keyword evidence="7" id="KW-0949">S-adenosyl-L-methionine</keyword>
<keyword evidence="5" id="KW-0489">Methyltransferase</keyword>
<sequence>MEAKRAELIEILRHQGIKNLEVLDCINKIPRHLYVDEPYLHLSYRNHPLPIGNGQTISQPYIVALMTETLLGDSNTKADGLQKVLEIGTGSGYQTAVLASLYERVYTIERIHTLMNRAKKINQSLGLDNVIYQNSDGWLGWPEAGPFDGIMVTATCESVPDILIEQLKVGSNLIAPIGQKSSQILYRINKTGSGYNQDPLCAVSFVPMLKGYC</sequence>
<dbReference type="GO" id="GO:0004719">
    <property type="term" value="F:protein-L-isoaspartate (D-aspartate) O-methyltransferase activity"/>
    <property type="evidence" value="ECO:0007669"/>
    <property type="project" value="UniProtKB-EC"/>
</dbReference>
<name>A0A381UNW6_9ZZZZ</name>
<dbReference type="InterPro" id="IPR000682">
    <property type="entry name" value="PCMT"/>
</dbReference>
<organism evidence="8">
    <name type="scientific">marine metagenome</name>
    <dbReference type="NCBI Taxonomy" id="408172"/>
    <lineage>
        <taxon>unclassified sequences</taxon>
        <taxon>metagenomes</taxon>
        <taxon>ecological metagenomes</taxon>
    </lineage>
</organism>
<evidence type="ECO:0000256" key="5">
    <source>
        <dbReference type="ARBA" id="ARBA00022603"/>
    </source>
</evidence>
<dbReference type="Gene3D" id="3.40.50.150">
    <property type="entry name" value="Vaccinia Virus protein VP39"/>
    <property type="match status" value="1"/>
</dbReference>
<dbReference type="GO" id="GO:0005737">
    <property type="term" value="C:cytoplasm"/>
    <property type="evidence" value="ECO:0007669"/>
    <property type="project" value="UniProtKB-SubCell"/>
</dbReference>
<dbReference type="NCBIfam" id="TIGR00080">
    <property type="entry name" value="pimt"/>
    <property type="match status" value="1"/>
</dbReference>